<dbReference type="GO" id="GO:0005524">
    <property type="term" value="F:ATP binding"/>
    <property type="evidence" value="ECO:0007669"/>
    <property type="project" value="UniProtKB-KW"/>
</dbReference>
<dbReference type="SUPFAM" id="SSF52402">
    <property type="entry name" value="Adenine nucleotide alpha hydrolases-like"/>
    <property type="match status" value="1"/>
</dbReference>
<dbReference type="CDD" id="cd24138">
    <property type="entry name" value="TtcA-like"/>
    <property type="match status" value="1"/>
</dbReference>
<evidence type="ECO:0000256" key="10">
    <source>
        <dbReference type="ARBA" id="ARBA00022884"/>
    </source>
</evidence>
<evidence type="ECO:0000256" key="2">
    <source>
        <dbReference type="ARBA" id="ARBA00022490"/>
    </source>
</evidence>
<keyword evidence="2" id="KW-0963">Cytoplasm</keyword>
<evidence type="ECO:0000256" key="7">
    <source>
        <dbReference type="ARBA" id="ARBA00022741"/>
    </source>
</evidence>
<keyword evidence="10" id="KW-0694">RNA-binding</keyword>
<dbReference type="AlphaFoldDB" id="A0A9P6UX63"/>
<dbReference type="OrthoDB" id="434144at2759"/>
<keyword evidence="16" id="KW-1185">Reference proteome</keyword>
<dbReference type="GO" id="GO:0000049">
    <property type="term" value="F:tRNA binding"/>
    <property type="evidence" value="ECO:0007669"/>
    <property type="project" value="UniProtKB-KW"/>
</dbReference>
<keyword evidence="11" id="KW-0289">Folate biosynthesis</keyword>
<evidence type="ECO:0000256" key="5">
    <source>
        <dbReference type="ARBA" id="ARBA00022694"/>
    </source>
</evidence>
<dbReference type="Pfam" id="PF02152">
    <property type="entry name" value="FolB"/>
    <property type="match status" value="1"/>
</dbReference>
<dbReference type="SUPFAM" id="SSF55620">
    <property type="entry name" value="Tetrahydrobiopterin biosynthesis enzymes-like"/>
    <property type="match status" value="1"/>
</dbReference>
<name>A0A9P6UX63_9FUNG</name>
<evidence type="ECO:0000256" key="9">
    <source>
        <dbReference type="ARBA" id="ARBA00022842"/>
    </source>
</evidence>
<dbReference type="EMBL" id="JAAAIN010000006">
    <property type="protein sequence ID" value="KAG0323284.1"/>
    <property type="molecule type" value="Genomic_DNA"/>
</dbReference>
<keyword evidence="12" id="KW-0408">Iron</keyword>
<dbReference type="InterPro" id="IPR014729">
    <property type="entry name" value="Rossmann-like_a/b/a_fold"/>
</dbReference>
<evidence type="ECO:0000256" key="6">
    <source>
        <dbReference type="ARBA" id="ARBA00022723"/>
    </source>
</evidence>
<dbReference type="Gene3D" id="3.40.50.620">
    <property type="entry name" value="HUPs"/>
    <property type="match status" value="1"/>
</dbReference>
<evidence type="ECO:0000259" key="14">
    <source>
        <dbReference type="SMART" id="SM00905"/>
    </source>
</evidence>
<accession>A0A9P6UX63</accession>
<evidence type="ECO:0000256" key="12">
    <source>
        <dbReference type="ARBA" id="ARBA00023004"/>
    </source>
</evidence>
<evidence type="ECO:0000256" key="11">
    <source>
        <dbReference type="ARBA" id="ARBA00022909"/>
    </source>
</evidence>
<keyword evidence="1" id="KW-0004">4Fe-4S</keyword>
<dbReference type="GO" id="GO:0004150">
    <property type="term" value="F:dihydroneopterin aldolase activity"/>
    <property type="evidence" value="ECO:0007669"/>
    <property type="project" value="InterPro"/>
</dbReference>
<dbReference type="HAMAP" id="MF_01850">
    <property type="entry name" value="TtcA"/>
    <property type="match status" value="1"/>
</dbReference>
<dbReference type="InterPro" id="IPR011063">
    <property type="entry name" value="TilS/TtcA_N"/>
</dbReference>
<keyword evidence="13" id="KW-0411">Iron-sulfur</keyword>
<keyword evidence="7" id="KW-0547">Nucleotide-binding</keyword>
<keyword evidence="9" id="KW-0460">Magnesium</keyword>
<dbReference type="GO" id="GO:0008033">
    <property type="term" value="P:tRNA processing"/>
    <property type="evidence" value="ECO:0007669"/>
    <property type="project" value="UniProtKB-KW"/>
</dbReference>
<dbReference type="GO" id="GO:0051539">
    <property type="term" value="F:4 iron, 4 sulfur cluster binding"/>
    <property type="evidence" value="ECO:0007669"/>
    <property type="project" value="UniProtKB-KW"/>
</dbReference>
<dbReference type="PANTHER" id="PTHR43686">
    <property type="entry name" value="SULFURTRANSFERASE-RELATED"/>
    <property type="match status" value="1"/>
</dbReference>
<sequence>MNVELYVPFAVSTSASDALNEVLDYNLMRDTIAAYAKGQHIHLLETLCDDAANRMLAHPGVRAVRIRAEKPDIYPDCAAVGDAAALPAEAETHARERAISALSRRAQKDAYENNKLYKRLARQVGQAIADYQMIEAGDKVMVCLSGGKDSYALLDILLRLRERAPLHFDIVAVNLDQKQPGFPEHILPEYLTQKGVPFHIENQDTYSIVKRLVPEGKTTCSLCSRLRRGILYRVANELGATKIALGHHRDDILETLFLNLFYGGKLKGMPPKLQSDNGKHIVIRPLAYVKEADLEDYSALRQFPIIPCNLCGNQANLKRAEMKVLIRDWEKRYPGRVESIFNALTNVIPSHLMDRELFEFADLRVTGAVPAHGDIAFDDEPCSVGLAETGVENTLPLSLQPMLRAAP</sequence>
<dbReference type="InterPro" id="IPR006157">
    <property type="entry name" value="FolB_dom"/>
</dbReference>
<dbReference type="InterPro" id="IPR043133">
    <property type="entry name" value="GTP-CH-I_C/QueF"/>
</dbReference>
<dbReference type="PANTHER" id="PTHR43686:SF1">
    <property type="entry name" value="AMINOTRAN_5 DOMAIN-CONTAINING PROTEIN"/>
    <property type="match status" value="1"/>
</dbReference>
<keyword evidence="6" id="KW-0479">Metal-binding</keyword>
<evidence type="ECO:0000313" key="15">
    <source>
        <dbReference type="EMBL" id="KAG0323284.1"/>
    </source>
</evidence>
<evidence type="ECO:0000256" key="4">
    <source>
        <dbReference type="ARBA" id="ARBA00022679"/>
    </source>
</evidence>
<evidence type="ECO:0000256" key="3">
    <source>
        <dbReference type="ARBA" id="ARBA00022555"/>
    </source>
</evidence>
<dbReference type="GO" id="GO:0046656">
    <property type="term" value="P:folic acid biosynthetic process"/>
    <property type="evidence" value="ECO:0007669"/>
    <property type="project" value="UniProtKB-KW"/>
</dbReference>
<evidence type="ECO:0000256" key="8">
    <source>
        <dbReference type="ARBA" id="ARBA00022840"/>
    </source>
</evidence>
<dbReference type="Pfam" id="PF01171">
    <property type="entry name" value="ATP_bind_3"/>
    <property type="match status" value="1"/>
</dbReference>
<protein>
    <recommendedName>
        <fullName evidence="14">Dihydroneopterin aldolase/epimerase domain-containing protein</fullName>
    </recommendedName>
</protein>
<feature type="domain" description="Dihydroneopterin aldolase/epimerase" evidence="14">
    <location>
        <begin position="2"/>
        <end position="82"/>
    </location>
</feature>
<comment type="caution">
    <text evidence="15">The sequence shown here is derived from an EMBL/GenBank/DDBJ whole genome shotgun (WGS) entry which is preliminary data.</text>
</comment>
<dbReference type="GO" id="GO:0016740">
    <property type="term" value="F:transferase activity"/>
    <property type="evidence" value="ECO:0007669"/>
    <property type="project" value="UniProtKB-KW"/>
</dbReference>
<organism evidence="15 16">
    <name type="scientific">Linnemannia gamsii</name>
    <dbReference type="NCBI Taxonomy" id="64522"/>
    <lineage>
        <taxon>Eukaryota</taxon>
        <taxon>Fungi</taxon>
        <taxon>Fungi incertae sedis</taxon>
        <taxon>Mucoromycota</taxon>
        <taxon>Mortierellomycotina</taxon>
        <taxon>Mortierellomycetes</taxon>
        <taxon>Mortierellales</taxon>
        <taxon>Mortierellaceae</taxon>
        <taxon>Linnemannia</taxon>
    </lineage>
</organism>
<dbReference type="Proteomes" id="UP000823405">
    <property type="component" value="Unassembled WGS sequence"/>
</dbReference>
<keyword evidence="3" id="KW-0820">tRNA-binding</keyword>
<reference evidence="15" key="1">
    <citation type="journal article" date="2020" name="Fungal Divers.">
        <title>Resolving the Mortierellaceae phylogeny through synthesis of multi-gene phylogenetics and phylogenomics.</title>
        <authorList>
            <person name="Vandepol N."/>
            <person name="Liber J."/>
            <person name="Desiro A."/>
            <person name="Na H."/>
            <person name="Kennedy M."/>
            <person name="Barry K."/>
            <person name="Grigoriev I.V."/>
            <person name="Miller A.N."/>
            <person name="O'Donnell K."/>
            <person name="Stajich J.E."/>
            <person name="Bonito G."/>
        </authorList>
    </citation>
    <scope>NUCLEOTIDE SEQUENCE</scope>
    <source>
        <strain evidence="15">NVP60</strain>
    </source>
</reference>
<evidence type="ECO:0000313" key="16">
    <source>
        <dbReference type="Proteomes" id="UP000823405"/>
    </source>
</evidence>
<dbReference type="GO" id="GO:0046872">
    <property type="term" value="F:metal ion binding"/>
    <property type="evidence" value="ECO:0007669"/>
    <property type="project" value="UniProtKB-KW"/>
</dbReference>
<keyword evidence="5" id="KW-0819">tRNA processing</keyword>
<keyword evidence="4" id="KW-0808">Transferase</keyword>
<gene>
    <name evidence="15" type="ORF">BGZ97_011035</name>
</gene>
<keyword evidence="8" id="KW-0067">ATP-binding</keyword>
<dbReference type="InterPro" id="IPR012089">
    <property type="entry name" value="tRNA_Cyd_32_2_STrfase"/>
</dbReference>
<dbReference type="NCBIfam" id="NF007972">
    <property type="entry name" value="PRK10696.1"/>
    <property type="match status" value="1"/>
</dbReference>
<dbReference type="SMART" id="SM00905">
    <property type="entry name" value="FolB"/>
    <property type="match status" value="1"/>
</dbReference>
<dbReference type="Gene3D" id="3.30.1130.10">
    <property type="match status" value="1"/>
</dbReference>
<evidence type="ECO:0000256" key="1">
    <source>
        <dbReference type="ARBA" id="ARBA00022485"/>
    </source>
</evidence>
<evidence type="ECO:0000256" key="13">
    <source>
        <dbReference type="ARBA" id="ARBA00023014"/>
    </source>
</evidence>
<proteinExistence type="inferred from homology"/>